<dbReference type="PROSITE" id="PS50865">
    <property type="entry name" value="ZF_MYND_2"/>
    <property type="match status" value="1"/>
</dbReference>
<dbReference type="STRING" id="930990.A0A067MHT6"/>
<dbReference type="EMBL" id="KL198034">
    <property type="protein sequence ID" value="KDQ15109.1"/>
    <property type="molecule type" value="Genomic_DNA"/>
</dbReference>
<evidence type="ECO:0000313" key="9">
    <source>
        <dbReference type="EMBL" id="KDQ15109.1"/>
    </source>
</evidence>
<feature type="region of interest" description="Disordered" evidence="6">
    <location>
        <begin position="815"/>
        <end position="855"/>
    </location>
</feature>
<feature type="region of interest" description="Disordered" evidence="6">
    <location>
        <begin position="1"/>
        <end position="52"/>
    </location>
</feature>
<accession>A0A067MHT6</accession>
<keyword evidence="2 4" id="KW-0863">Zinc-finger</keyword>
<keyword evidence="3" id="KW-0862">Zinc</keyword>
<dbReference type="SUPFAM" id="SSF82199">
    <property type="entry name" value="SET domain"/>
    <property type="match status" value="1"/>
</dbReference>
<dbReference type="InParanoid" id="A0A067MHT6"/>
<sequence>MNPNNALEDMMASMGISPDSLRQLLNDPSMTPGSYGPSGPLSSQSSFSRLEDDPDTVRQYFATIQGKIDQARRLGPGPAPAEDRSVLLEDLLGMRQGFESSHVGTLFLNTSLGTQRHFSTTPLSELTRISLSEMQVRRVHKGRYLLCKVVAPPSQVVAVQLGVEDPAGDLRVLSIYNYPGTRTSSKQVLDTIFPIGTILAVREPNMLTTSSDRNCIIRVDSPSDVVFIDPSDTILEGVRWKYPLSSVGNVPRTAAEWKELGNELFKHSQFFASAVAYTNGLELDPNAYLLRLNRAAAYLRLEFLSSALADARDVLSLDAISTDERAKALFRAAQAEYALRHYLDAIDLFEEFFSMRPQNDTGDWVARCRERIKESEAGEFDWVRMFKEGQVRGGKVEAAEYVGPMKVAPMPRRGGGRCVVTAKAVKAGELILVSKAFAASFPDDMPYHTQKMTMNAITKSVDSPSLAELVSQVILKVIGNPELAPLVYDLYAGPSYPTPTYYPPLDTPSPPALQNLRVYGADVDTERIENICTYNVFTPLELGTAKSARLITPPLSHRASGLYLLPSLFNHSCHGSATWYNFKDVIVIRAARDLDEGEELTVSYTGAETHFSRKPVLEKHRITCRCILCSTDRIDGEAACRRREEIVSQLNSSFQHLGLSIADAQDRIRDANGTYSRSQCPLQRATGLAYHELAMAFMQKAQMEKDANVILQAIAAEFNALESYGFLVIDRTIGPAPRIGTSLPLGVTITPFITDECCVSFALYIAGFFHSIKDTARAAGWFDATLWLNDMCVGGGQKLFAIRYKPLLDHLKLSEHGAPPNMPTRKDESKQNHTKSDSNEEGSSGDGWSDDSDEAIPDWLGPPKEKLRDLQRQLWGGVAYGCGYLYCPERTHRLDSKPAKFQCAKCRGQRYCSPACQKAHWSIHKQQCKSYLSSGVDAVRLRLRMARFMELWASFPEHVADFTLDITEIPLSDRGKHVSLHFDDAATLEKWISIFAKQQQIESSKVIGLTVFYPVEAKRRIKAAADRSAEHRYWVNRKAHKEWLEFQRECQQWDMDPEIIRLFPPQSIVFGVTGVLLGISCIINPEDGRQTNLLYPFKIEESVSPKQARRKPFRIGPNAPTDGGSGDCGMQ</sequence>
<evidence type="ECO:0008006" key="11">
    <source>
        <dbReference type="Google" id="ProtNLM"/>
    </source>
</evidence>
<dbReference type="SMART" id="SM00028">
    <property type="entry name" value="TPR"/>
    <property type="match status" value="3"/>
</dbReference>
<evidence type="ECO:0000256" key="1">
    <source>
        <dbReference type="ARBA" id="ARBA00022723"/>
    </source>
</evidence>
<feature type="domain" description="SET" evidence="7">
    <location>
        <begin position="403"/>
        <end position="605"/>
    </location>
</feature>
<evidence type="ECO:0000259" key="7">
    <source>
        <dbReference type="PROSITE" id="PS50280"/>
    </source>
</evidence>
<dbReference type="HOGENOM" id="CLU_009043_0_0_1"/>
<protein>
    <recommendedName>
        <fullName evidence="11">MYND-type domain-containing protein</fullName>
    </recommendedName>
</protein>
<dbReference type="PANTHER" id="PTHR47643:SF2">
    <property type="entry name" value="TPR DOMAIN PROTEIN (AFU_ORTHOLOGUE AFUA_5G12710)"/>
    <property type="match status" value="1"/>
</dbReference>
<dbReference type="Pfam" id="PF00856">
    <property type="entry name" value="SET"/>
    <property type="match status" value="1"/>
</dbReference>
<gene>
    <name evidence="9" type="ORF">BOTBODRAFT_145359</name>
</gene>
<dbReference type="InterPro" id="IPR046341">
    <property type="entry name" value="SET_dom_sf"/>
</dbReference>
<dbReference type="InterPro" id="IPR002893">
    <property type="entry name" value="Znf_MYND"/>
</dbReference>
<dbReference type="InterPro" id="IPR053209">
    <property type="entry name" value="Gramillin-biosynth_MTr"/>
</dbReference>
<name>A0A067MHT6_BOTB1</name>
<dbReference type="OrthoDB" id="3187545at2759"/>
<dbReference type="PROSITE" id="PS50280">
    <property type="entry name" value="SET"/>
    <property type="match status" value="1"/>
</dbReference>
<dbReference type="PANTHER" id="PTHR47643">
    <property type="entry name" value="TPR DOMAIN PROTEIN (AFU_ORTHOLOGUE AFUA_5G12710)"/>
    <property type="match status" value="1"/>
</dbReference>
<feature type="compositionally biased region" description="Low complexity" evidence="6">
    <location>
        <begin position="32"/>
        <end position="48"/>
    </location>
</feature>
<dbReference type="AlphaFoldDB" id="A0A067MHT6"/>
<dbReference type="GO" id="GO:0008270">
    <property type="term" value="F:zinc ion binding"/>
    <property type="evidence" value="ECO:0007669"/>
    <property type="project" value="UniProtKB-KW"/>
</dbReference>
<dbReference type="Gene3D" id="1.25.40.10">
    <property type="entry name" value="Tetratricopeptide repeat domain"/>
    <property type="match status" value="1"/>
</dbReference>
<dbReference type="Pfam" id="PF01753">
    <property type="entry name" value="zf-MYND"/>
    <property type="match status" value="1"/>
</dbReference>
<keyword evidence="1" id="KW-0479">Metal-binding</keyword>
<evidence type="ECO:0000256" key="3">
    <source>
        <dbReference type="ARBA" id="ARBA00022833"/>
    </source>
</evidence>
<dbReference type="CDD" id="cd20071">
    <property type="entry name" value="SET_SMYD"/>
    <property type="match status" value="1"/>
</dbReference>
<dbReference type="InterPro" id="IPR001214">
    <property type="entry name" value="SET_dom"/>
</dbReference>
<dbReference type="Gene3D" id="6.10.140.2220">
    <property type="match status" value="1"/>
</dbReference>
<feature type="region of interest" description="Disordered" evidence="6">
    <location>
        <begin position="1106"/>
        <end position="1131"/>
    </location>
</feature>
<dbReference type="PROSITE" id="PS50005">
    <property type="entry name" value="TPR"/>
    <property type="match status" value="1"/>
</dbReference>
<keyword evidence="5" id="KW-0802">TPR repeat</keyword>
<reference evidence="10" key="1">
    <citation type="journal article" date="2014" name="Proc. Natl. Acad. Sci. U.S.A.">
        <title>Extensive sampling of basidiomycete genomes demonstrates inadequacy of the white-rot/brown-rot paradigm for wood decay fungi.</title>
        <authorList>
            <person name="Riley R."/>
            <person name="Salamov A.A."/>
            <person name="Brown D.W."/>
            <person name="Nagy L.G."/>
            <person name="Floudas D."/>
            <person name="Held B.W."/>
            <person name="Levasseur A."/>
            <person name="Lombard V."/>
            <person name="Morin E."/>
            <person name="Otillar R."/>
            <person name="Lindquist E.A."/>
            <person name="Sun H."/>
            <person name="LaButti K.M."/>
            <person name="Schmutz J."/>
            <person name="Jabbour D."/>
            <person name="Luo H."/>
            <person name="Baker S.E."/>
            <person name="Pisabarro A.G."/>
            <person name="Walton J.D."/>
            <person name="Blanchette R.A."/>
            <person name="Henrissat B."/>
            <person name="Martin F."/>
            <person name="Cullen D."/>
            <person name="Hibbett D.S."/>
            <person name="Grigoriev I.V."/>
        </authorList>
    </citation>
    <scope>NUCLEOTIDE SEQUENCE [LARGE SCALE GENOMIC DNA]</scope>
    <source>
        <strain evidence="10">FD-172 SS1</strain>
    </source>
</reference>
<evidence type="ECO:0000256" key="2">
    <source>
        <dbReference type="ARBA" id="ARBA00022771"/>
    </source>
</evidence>
<proteinExistence type="predicted"/>
<dbReference type="InterPro" id="IPR011990">
    <property type="entry name" value="TPR-like_helical_dom_sf"/>
</dbReference>
<keyword evidence="10" id="KW-1185">Reference proteome</keyword>
<evidence type="ECO:0000256" key="6">
    <source>
        <dbReference type="SAM" id="MobiDB-lite"/>
    </source>
</evidence>
<feature type="compositionally biased region" description="Basic and acidic residues" evidence="6">
    <location>
        <begin position="824"/>
        <end position="838"/>
    </location>
</feature>
<evidence type="ECO:0000256" key="4">
    <source>
        <dbReference type="PROSITE-ProRule" id="PRU00134"/>
    </source>
</evidence>
<dbReference type="SUPFAM" id="SSF144232">
    <property type="entry name" value="HIT/MYND zinc finger-like"/>
    <property type="match status" value="1"/>
</dbReference>
<dbReference type="InterPro" id="IPR019734">
    <property type="entry name" value="TPR_rpt"/>
</dbReference>
<dbReference type="Gene3D" id="2.170.270.10">
    <property type="entry name" value="SET domain"/>
    <property type="match status" value="1"/>
</dbReference>
<dbReference type="Proteomes" id="UP000027195">
    <property type="component" value="Unassembled WGS sequence"/>
</dbReference>
<dbReference type="SUPFAM" id="SSF48452">
    <property type="entry name" value="TPR-like"/>
    <property type="match status" value="1"/>
</dbReference>
<feature type="domain" description="MYND-type" evidence="8">
    <location>
        <begin position="884"/>
        <end position="928"/>
    </location>
</feature>
<evidence type="ECO:0000256" key="5">
    <source>
        <dbReference type="PROSITE-ProRule" id="PRU00339"/>
    </source>
</evidence>
<evidence type="ECO:0000259" key="8">
    <source>
        <dbReference type="PROSITE" id="PS50865"/>
    </source>
</evidence>
<organism evidence="9 10">
    <name type="scientific">Botryobasidium botryosum (strain FD-172 SS1)</name>
    <dbReference type="NCBI Taxonomy" id="930990"/>
    <lineage>
        <taxon>Eukaryota</taxon>
        <taxon>Fungi</taxon>
        <taxon>Dikarya</taxon>
        <taxon>Basidiomycota</taxon>
        <taxon>Agaricomycotina</taxon>
        <taxon>Agaricomycetes</taxon>
        <taxon>Cantharellales</taxon>
        <taxon>Botryobasidiaceae</taxon>
        <taxon>Botryobasidium</taxon>
    </lineage>
</organism>
<evidence type="ECO:0000313" key="10">
    <source>
        <dbReference type="Proteomes" id="UP000027195"/>
    </source>
</evidence>
<feature type="repeat" description="TPR" evidence="5">
    <location>
        <begin position="326"/>
        <end position="359"/>
    </location>
</feature>